<dbReference type="EMBL" id="CACSHJ010000095">
    <property type="protein sequence ID" value="CAA0394126.1"/>
    <property type="molecule type" value="Genomic_DNA"/>
</dbReference>
<dbReference type="ExpressionAtlas" id="A0A5S9XQG1">
    <property type="expression patterns" value="baseline and differential"/>
</dbReference>
<proteinExistence type="predicted"/>
<dbReference type="PANTHER" id="PTHR38926:SF2">
    <property type="entry name" value="F-BOX_LRR-REPEAT PROTEIN 21-RELATED"/>
    <property type="match status" value="1"/>
</dbReference>
<name>A0A5S9XQG1_ARATH</name>
<protein>
    <recommendedName>
        <fullName evidence="3">F-box domain-containing protein</fullName>
    </recommendedName>
</protein>
<evidence type="ECO:0008006" key="3">
    <source>
        <dbReference type="Google" id="ProtNLM"/>
    </source>
</evidence>
<evidence type="ECO:0000313" key="2">
    <source>
        <dbReference type="Proteomes" id="UP000434276"/>
    </source>
</evidence>
<dbReference type="SUPFAM" id="SSF52047">
    <property type="entry name" value="RNI-like"/>
    <property type="match status" value="1"/>
</dbReference>
<dbReference type="SUPFAM" id="SSF81383">
    <property type="entry name" value="F-box domain"/>
    <property type="match status" value="1"/>
</dbReference>
<dbReference type="PANTHER" id="PTHR38926">
    <property type="entry name" value="F-BOX DOMAIN CONTAINING PROTEIN, EXPRESSED"/>
    <property type="match status" value="1"/>
</dbReference>
<dbReference type="InterPro" id="IPR036047">
    <property type="entry name" value="F-box-like_dom_sf"/>
</dbReference>
<dbReference type="Proteomes" id="UP000434276">
    <property type="component" value="Unassembled WGS sequence"/>
</dbReference>
<evidence type="ECO:0000313" key="1">
    <source>
        <dbReference type="EMBL" id="CAA0394126.1"/>
    </source>
</evidence>
<dbReference type="AlphaFoldDB" id="A0A5S9XQG1"/>
<organism evidence="1 2">
    <name type="scientific">Arabidopsis thaliana</name>
    <name type="common">Mouse-ear cress</name>
    <dbReference type="NCBI Taxonomy" id="3702"/>
    <lineage>
        <taxon>Eukaryota</taxon>
        <taxon>Viridiplantae</taxon>
        <taxon>Streptophyta</taxon>
        <taxon>Embryophyta</taxon>
        <taxon>Tracheophyta</taxon>
        <taxon>Spermatophyta</taxon>
        <taxon>Magnoliopsida</taxon>
        <taxon>eudicotyledons</taxon>
        <taxon>Gunneridae</taxon>
        <taxon>Pentapetalae</taxon>
        <taxon>rosids</taxon>
        <taxon>malvids</taxon>
        <taxon>Brassicales</taxon>
        <taxon>Brassicaceae</taxon>
        <taxon>Camelineae</taxon>
        <taxon>Arabidopsis</taxon>
    </lineage>
</organism>
<reference evidence="1 2" key="1">
    <citation type="submission" date="2019-12" db="EMBL/GenBank/DDBJ databases">
        <authorList>
            <person name="Jiao W.-B."/>
            <person name="Schneeberger K."/>
        </authorList>
    </citation>
    <scope>NUCLEOTIDE SEQUENCE [LARGE SCALE GENOMIC DNA]</scope>
    <source>
        <strain evidence="2">cv. C24</strain>
    </source>
</reference>
<gene>
    <name evidence="1" type="ORF">C24_LOCUS17346</name>
</gene>
<dbReference type="OrthoDB" id="10257471at2759"/>
<sequence length="437" mass="48942">MLPTENPTSSPLSDSPKFHQSNLDSIISSLVTFLDSPSFSISSSFDRVLDNLLSSCDVSVQDQLVDRTLERLSLLLQSTKRCSQKLATLHNSISWFLPSELTVMVFLMVDTKSLMQASTCCTMFNKCAMDPLCYSHIDLTKAFKLADDRVLHTLLNRSGKQLRSLKLGRVDAPGSLFRSSCLPPLIHYRNSASRSLKLDRDAPSPGYFFTRSCLDPLKLTGNLLTSLHIYFLGFMNMDSLLDSLSACSNLTDLKIVGVNVLLEPILELLARKCCLIEHLFLDNCNQGMITYPTIKLFVTNCLKITSLTLLDFRLNDAMAQILVTGFRILKYINLSNTAGITGSFLRDLGHRSNDSPLQTLILRDCFSLQEREVVEFLNSLIAGNVRSIRYIDVSSNNGLACDGDRRTSKPNFTLEKLKEERLDITFVADFPSIRPSY</sequence>
<dbReference type="InterPro" id="IPR032675">
    <property type="entry name" value="LRR_dom_sf"/>
</dbReference>
<accession>A0A5S9XQG1</accession>
<dbReference type="Gene3D" id="3.80.10.10">
    <property type="entry name" value="Ribonuclease Inhibitor"/>
    <property type="match status" value="1"/>
</dbReference>